<evidence type="ECO:0000313" key="1">
    <source>
        <dbReference type="EMBL" id="SVC84312.1"/>
    </source>
</evidence>
<gene>
    <name evidence="1" type="ORF">METZ01_LOCUS337166</name>
</gene>
<proteinExistence type="predicted"/>
<name>A0A382QI01_9ZZZZ</name>
<dbReference type="EMBL" id="UINC01114179">
    <property type="protein sequence ID" value="SVC84312.1"/>
    <property type="molecule type" value="Genomic_DNA"/>
</dbReference>
<dbReference type="AlphaFoldDB" id="A0A382QI01"/>
<organism evidence="1">
    <name type="scientific">marine metagenome</name>
    <dbReference type="NCBI Taxonomy" id="408172"/>
    <lineage>
        <taxon>unclassified sequences</taxon>
        <taxon>metagenomes</taxon>
        <taxon>ecological metagenomes</taxon>
    </lineage>
</organism>
<sequence length="68" mass="7749">MNQTIECVPAYGRDYNSQAAVREDWEANKDFQIVSVADYGRYINKQDADLGGLSVLIRYAKLQKVMAF</sequence>
<reference evidence="1" key="1">
    <citation type="submission" date="2018-05" db="EMBL/GenBank/DDBJ databases">
        <authorList>
            <person name="Lanie J.A."/>
            <person name="Ng W.-L."/>
            <person name="Kazmierczak K.M."/>
            <person name="Andrzejewski T.M."/>
            <person name="Davidsen T.M."/>
            <person name="Wayne K.J."/>
            <person name="Tettelin H."/>
            <person name="Glass J.I."/>
            <person name="Rusch D."/>
            <person name="Podicherti R."/>
            <person name="Tsui H.-C.T."/>
            <person name="Winkler M.E."/>
        </authorList>
    </citation>
    <scope>NUCLEOTIDE SEQUENCE</scope>
</reference>
<accession>A0A382QI01</accession>
<protein>
    <submittedName>
        <fullName evidence="1">Uncharacterized protein</fullName>
    </submittedName>
</protein>